<accession>A0A2S9YIV5</accession>
<proteinExistence type="predicted"/>
<reference evidence="1 2" key="1">
    <citation type="submission" date="2018-03" db="EMBL/GenBank/DDBJ databases">
        <title>Draft Genome Sequences of the Obligatory Marine Myxobacteria Enhygromyxa salina SWB005.</title>
        <authorList>
            <person name="Poehlein A."/>
            <person name="Moghaddam J.A."/>
            <person name="Harms H."/>
            <person name="Alanjari M."/>
            <person name="Koenig G.M."/>
            <person name="Daniel R."/>
            <person name="Schaeberle T.F."/>
        </authorList>
    </citation>
    <scope>NUCLEOTIDE SEQUENCE [LARGE SCALE GENOMIC DNA]</scope>
    <source>
        <strain evidence="1 2">SWB005</strain>
    </source>
</reference>
<keyword evidence="2" id="KW-1185">Reference proteome</keyword>
<protein>
    <submittedName>
        <fullName evidence="1">Uncharacterized protein</fullName>
    </submittedName>
</protein>
<sequence length="92" mass="9576">MNATAPGHPKRPMKLGFLALLLIPLLLVLHAPVLAAVVPGALLTVASLGAMDRAADQTRLPPAPQVIGADDLQEHRRVAAATPIHATSRRVG</sequence>
<dbReference type="EMBL" id="PVNK01000022">
    <property type="protein sequence ID" value="PRQ05035.1"/>
    <property type="molecule type" value="Genomic_DNA"/>
</dbReference>
<evidence type="ECO:0000313" key="1">
    <source>
        <dbReference type="EMBL" id="PRQ05035.1"/>
    </source>
</evidence>
<gene>
    <name evidence="1" type="ORF">ENSA5_04610</name>
</gene>
<organism evidence="1 2">
    <name type="scientific">Enhygromyxa salina</name>
    <dbReference type="NCBI Taxonomy" id="215803"/>
    <lineage>
        <taxon>Bacteria</taxon>
        <taxon>Pseudomonadati</taxon>
        <taxon>Myxococcota</taxon>
        <taxon>Polyangia</taxon>
        <taxon>Nannocystales</taxon>
        <taxon>Nannocystaceae</taxon>
        <taxon>Enhygromyxa</taxon>
    </lineage>
</organism>
<comment type="caution">
    <text evidence="1">The sequence shown here is derived from an EMBL/GenBank/DDBJ whole genome shotgun (WGS) entry which is preliminary data.</text>
</comment>
<dbReference type="Proteomes" id="UP000237968">
    <property type="component" value="Unassembled WGS sequence"/>
</dbReference>
<name>A0A2S9YIV5_9BACT</name>
<evidence type="ECO:0000313" key="2">
    <source>
        <dbReference type="Proteomes" id="UP000237968"/>
    </source>
</evidence>
<dbReference type="AlphaFoldDB" id="A0A2S9YIV5"/>